<reference evidence="1 2" key="1">
    <citation type="submission" date="2020-08" db="EMBL/GenBank/DDBJ databases">
        <title>Genomic Encyclopedia of Type Strains, Phase IV (KMG-IV): sequencing the most valuable type-strain genomes for metagenomic binning, comparative biology and taxonomic classification.</title>
        <authorList>
            <person name="Goeker M."/>
        </authorList>
    </citation>
    <scope>NUCLEOTIDE SEQUENCE [LARGE SCALE GENOMIC DNA]</scope>
    <source>
        <strain evidence="1 2">DSM 27244</strain>
    </source>
</reference>
<dbReference type="AlphaFoldDB" id="A0A7W9EGP7"/>
<dbReference type="EMBL" id="JACIJJ010000001">
    <property type="protein sequence ID" value="MBB5697154.1"/>
    <property type="molecule type" value="Genomic_DNA"/>
</dbReference>
<comment type="caution">
    <text evidence="1">The sequence shown here is derived from an EMBL/GenBank/DDBJ whole genome shotgun (WGS) entry which is preliminary data.</text>
</comment>
<sequence length="203" mass="22157">MTPEKTVEVLAKIEGVSGAVVKRDRRNRFKSISITYAPTGVLIGNFKVSISPVFENDRLAEVSLSGSGCAKAEIERLKTVRDSLGSKYAKSGRERVVDEDGVEIEQRVAFWNDETRVRLSWQVDAPNDAYVASSGRGVDGALAGLANLMAQSARDAAIRRCPEDAGVGIQTVVNYSSQAAFLEQHAVETQKREEKRKATRDAL</sequence>
<keyword evidence="2" id="KW-1185">Reference proteome</keyword>
<protein>
    <submittedName>
        <fullName evidence="1">Uncharacterized protein</fullName>
    </submittedName>
</protein>
<proteinExistence type="predicted"/>
<organism evidence="1 2">
    <name type="scientific">Sphingomonas yantingensis</name>
    <dbReference type="NCBI Taxonomy" id="1241761"/>
    <lineage>
        <taxon>Bacteria</taxon>
        <taxon>Pseudomonadati</taxon>
        <taxon>Pseudomonadota</taxon>
        <taxon>Alphaproteobacteria</taxon>
        <taxon>Sphingomonadales</taxon>
        <taxon>Sphingomonadaceae</taxon>
        <taxon>Sphingomonas</taxon>
    </lineage>
</organism>
<dbReference type="RefSeq" id="WP_184023814.1">
    <property type="nucleotide sequence ID" value="NZ_JACIJJ010000001.1"/>
</dbReference>
<accession>A0A7W9EGP7</accession>
<evidence type="ECO:0000313" key="1">
    <source>
        <dbReference type="EMBL" id="MBB5697154.1"/>
    </source>
</evidence>
<dbReference type="Proteomes" id="UP000557739">
    <property type="component" value="Unassembled WGS sequence"/>
</dbReference>
<evidence type="ECO:0000313" key="2">
    <source>
        <dbReference type="Proteomes" id="UP000557739"/>
    </source>
</evidence>
<gene>
    <name evidence="1" type="ORF">FHR19_000479</name>
</gene>
<name>A0A7W9EGP7_9SPHN</name>